<feature type="compositionally biased region" description="Polar residues" evidence="1">
    <location>
        <begin position="7"/>
        <end position="21"/>
    </location>
</feature>
<dbReference type="EMBL" id="CAJVQB010020234">
    <property type="protein sequence ID" value="CAG8793885.1"/>
    <property type="molecule type" value="Genomic_DNA"/>
</dbReference>
<proteinExistence type="predicted"/>
<organism evidence="2 3">
    <name type="scientific">Gigaspora margarita</name>
    <dbReference type="NCBI Taxonomy" id="4874"/>
    <lineage>
        <taxon>Eukaryota</taxon>
        <taxon>Fungi</taxon>
        <taxon>Fungi incertae sedis</taxon>
        <taxon>Mucoromycota</taxon>
        <taxon>Glomeromycotina</taxon>
        <taxon>Glomeromycetes</taxon>
        <taxon>Diversisporales</taxon>
        <taxon>Gigasporaceae</taxon>
        <taxon>Gigaspora</taxon>
    </lineage>
</organism>
<evidence type="ECO:0000313" key="2">
    <source>
        <dbReference type="EMBL" id="CAG8793885.1"/>
    </source>
</evidence>
<protein>
    <submittedName>
        <fullName evidence="2">10780_t:CDS:1</fullName>
    </submittedName>
</protein>
<feature type="region of interest" description="Disordered" evidence="1">
    <location>
        <begin position="72"/>
        <end position="95"/>
    </location>
</feature>
<dbReference type="Proteomes" id="UP000789901">
    <property type="component" value="Unassembled WGS sequence"/>
</dbReference>
<feature type="region of interest" description="Disordered" evidence="1">
    <location>
        <begin position="1"/>
        <end position="21"/>
    </location>
</feature>
<reference evidence="2 3" key="1">
    <citation type="submission" date="2021-06" db="EMBL/GenBank/DDBJ databases">
        <authorList>
            <person name="Kallberg Y."/>
            <person name="Tangrot J."/>
            <person name="Rosling A."/>
        </authorList>
    </citation>
    <scope>NUCLEOTIDE SEQUENCE [LARGE SCALE GENOMIC DNA]</scope>
    <source>
        <strain evidence="2 3">120-4 pot B 10/14</strain>
    </source>
</reference>
<sequence>MTDAQKNDQNSRNSLPSSKNEMTLVLQIETNIQPNEKVLSQTTTTTPDEIGKVIEIEVNNKQHVTGDIEIDRSDDNQSEIEEEAIADSRERQMLY</sequence>
<evidence type="ECO:0000313" key="3">
    <source>
        <dbReference type="Proteomes" id="UP000789901"/>
    </source>
</evidence>
<comment type="caution">
    <text evidence="2">The sequence shown here is derived from an EMBL/GenBank/DDBJ whole genome shotgun (WGS) entry which is preliminary data.</text>
</comment>
<feature type="non-terminal residue" evidence="2">
    <location>
        <position position="95"/>
    </location>
</feature>
<gene>
    <name evidence="2" type="ORF">GMARGA_LOCUS21685</name>
</gene>
<accession>A0ABN7VRA8</accession>
<feature type="compositionally biased region" description="Basic and acidic residues" evidence="1">
    <location>
        <begin position="86"/>
        <end position="95"/>
    </location>
</feature>
<keyword evidence="3" id="KW-1185">Reference proteome</keyword>
<feature type="compositionally biased region" description="Acidic residues" evidence="1">
    <location>
        <begin position="76"/>
        <end position="85"/>
    </location>
</feature>
<name>A0ABN7VRA8_GIGMA</name>
<evidence type="ECO:0000256" key="1">
    <source>
        <dbReference type="SAM" id="MobiDB-lite"/>
    </source>
</evidence>